<organism evidence="2 3">
    <name type="scientific">Geomobilimonas luticola</name>
    <dbReference type="NCBI Taxonomy" id="1114878"/>
    <lineage>
        <taxon>Bacteria</taxon>
        <taxon>Pseudomonadati</taxon>
        <taxon>Thermodesulfobacteriota</taxon>
        <taxon>Desulfuromonadia</taxon>
        <taxon>Geobacterales</taxon>
        <taxon>Geobacteraceae</taxon>
        <taxon>Geomobilimonas</taxon>
    </lineage>
</organism>
<feature type="chain" id="PRO_5046858596" evidence="1">
    <location>
        <begin position="26"/>
        <end position="234"/>
    </location>
</feature>
<comment type="caution">
    <text evidence="2">The sequence shown here is derived from an EMBL/GenBank/DDBJ whole genome shotgun (WGS) entry which is preliminary data.</text>
</comment>
<dbReference type="EMBL" id="JAHCVK010000001">
    <property type="protein sequence ID" value="MBT0652054.1"/>
    <property type="molecule type" value="Genomic_DNA"/>
</dbReference>
<gene>
    <name evidence="2" type="ORF">KI810_03235</name>
</gene>
<accession>A0ABS5S9K5</accession>
<evidence type="ECO:0000256" key="1">
    <source>
        <dbReference type="SAM" id="SignalP"/>
    </source>
</evidence>
<reference evidence="2 3" key="1">
    <citation type="submission" date="2021-05" db="EMBL/GenBank/DDBJ databases">
        <title>The draft genome of Geobacter luticola JCM 17780.</title>
        <authorList>
            <person name="Xu Z."/>
            <person name="Masuda Y."/>
            <person name="Itoh H."/>
            <person name="Senoo K."/>
        </authorList>
    </citation>
    <scope>NUCLEOTIDE SEQUENCE [LARGE SCALE GENOMIC DNA]</scope>
    <source>
        <strain evidence="2 3">JCM 17780</strain>
    </source>
</reference>
<protein>
    <submittedName>
        <fullName evidence="2">Uncharacterized protein</fullName>
    </submittedName>
</protein>
<name>A0ABS5S9K5_9BACT</name>
<evidence type="ECO:0000313" key="3">
    <source>
        <dbReference type="Proteomes" id="UP000756860"/>
    </source>
</evidence>
<keyword evidence="1" id="KW-0732">Signal</keyword>
<keyword evidence="3" id="KW-1185">Reference proteome</keyword>
<sequence length="234" mass="25308">MRLITCHGFRLGLVMALLLPMPAWAIPAITCHCFTDRSYDPAHPTVADPYFLATTQNSFFAAAFGVEKKTIVVKKQKGNSADDLWVAYWLAAKSGADPESLLQERKAKGAWRQVAAPLALPATSRGGRVVEALKANAADDRLANAVVDELLLRFRFYGEPELAALRKAGAGNQELIMTGLIAAKTRQPATQLYRDVKGGGTSWGGLLQRAKVEPSEIQSEVAALVRASSESRSK</sequence>
<dbReference type="Proteomes" id="UP000756860">
    <property type="component" value="Unassembled WGS sequence"/>
</dbReference>
<dbReference type="RefSeq" id="WP_214174024.1">
    <property type="nucleotide sequence ID" value="NZ_JAHCVK010000001.1"/>
</dbReference>
<feature type="signal peptide" evidence="1">
    <location>
        <begin position="1"/>
        <end position="25"/>
    </location>
</feature>
<evidence type="ECO:0000313" key="2">
    <source>
        <dbReference type="EMBL" id="MBT0652054.1"/>
    </source>
</evidence>
<proteinExistence type="predicted"/>